<feature type="region of interest" description="Disordered" evidence="4">
    <location>
        <begin position="391"/>
        <end position="468"/>
    </location>
</feature>
<dbReference type="SUPFAM" id="SSF51161">
    <property type="entry name" value="Trimeric LpxA-like enzymes"/>
    <property type="match status" value="1"/>
</dbReference>
<dbReference type="SMART" id="SM01266">
    <property type="entry name" value="Mac"/>
    <property type="match status" value="1"/>
</dbReference>
<feature type="compositionally biased region" description="Basic and acidic residues" evidence="4">
    <location>
        <begin position="76"/>
        <end position="91"/>
    </location>
</feature>
<dbReference type="PROSITE" id="PS00101">
    <property type="entry name" value="HEXAPEP_TRANSFERASES"/>
    <property type="match status" value="1"/>
</dbReference>
<evidence type="ECO:0000256" key="1">
    <source>
        <dbReference type="ARBA" id="ARBA00007274"/>
    </source>
</evidence>
<name>A0A9P8IC09_9PEZI</name>
<organism evidence="6 7">
    <name type="scientific">Glutinoglossum americanum</name>
    <dbReference type="NCBI Taxonomy" id="1670608"/>
    <lineage>
        <taxon>Eukaryota</taxon>
        <taxon>Fungi</taxon>
        <taxon>Dikarya</taxon>
        <taxon>Ascomycota</taxon>
        <taxon>Pezizomycotina</taxon>
        <taxon>Geoglossomycetes</taxon>
        <taxon>Geoglossales</taxon>
        <taxon>Geoglossaceae</taxon>
        <taxon>Glutinoglossum</taxon>
    </lineage>
</organism>
<evidence type="ECO:0000256" key="2">
    <source>
        <dbReference type="ARBA" id="ARBA00022679"/>
    </source>
</evidence>
<dbReference type="Proteomes" id="UP000698800">
    <property type="component" value="Unassembled WGS sequence"/>
</dbReference>
<dbReference type="GO" id="GO:0005737">
    <property type="term" value="C:cytoplasm"/>
    <property type="evidence" value="ECO:0007669"/>
    <property type="project" value="GOC"/>
</dbReference>
<reference evidence="6" key="1">
    <citation type="submission" date="2021-03" db="EMBL/GenBank/DDBJ databases">
        <title>Comparative genomics and phylogenomic investigation of the class Geoglossomycetes provide insights into ecological specialization and systematics.</title>
        <authorList>
            <person name="Melie T."/>
            <person name="Pirro S."/>
            <person name="Miller A.N."/>
            <person name="Quandt A."/>
        </authorList>
    </citation>
    <scope>NUCLEOTIDE SEQUENCE</scope>
    <source>
        <strain evidence="6">GBOQ0MN5Z8</strain>
    </source>
</reference>
<feature type="domain" description="Maltose/galactoside acetyltransferase" evidence="5">
    <location>
        <begin position="489"/>
        <end position="546"/>
    </location>
</feature>
<feature type="region of interest" description="Disordered" evidence="4">
    <location>
        <begin position="690"/>
        <end position="719"/>
    </location>
</feature>
<dbReference type="InterPro" id="IPR024688">
    <property type="entry name" value="Mac_dom"/>
</dbReference>
<comment type="caution">
    <text evidence="6">The sequence shown here is derived from an EMBL/GenBank/DDBJ whole genome shotgun (WGS) entry which is preliminary data.</text>
</comment>
<feature type="compositionally biased region" description="Polar residues" evidence="4">
    <location>
        <begin position="441"/>
        <end position="463"/>
    </location>
</feature>
<feature type="compositionally biased region" description="Polar residues" evidence="4">
    <location>
        <begin position="224"/>
        <end position="242"/>
    </location>
</feature>
<evidence type="ECO:0000256" key="3">
    <source>
        <dbReference type="ARBA" id="ARBA00023242"/>
    </source>
</evidence>
<evidence type="ECO:0000313" key="7">
    <source>
        <dbReference type="Proteomes" id="UP000698800"/>
    </source>
</evidence>
<dbReference type="Pfam" id="PF12464">
    <property type="entry name" value="Mac"/>
    <property type="match status" value="1"/>
</dbReference>
<dbReference type="SUPFAM" id="SSF57701">
    <property type="entry name" value="Zn2/Cys6 DNA-binding domain"/>
    <property type="match status" value="1"/>
</dbReference>
<keyword evidence="3" id="KW-0539">Nucleus</keyword>
<dbReference type="Pfam" id="PF04628">
    <property type="entry name" value="Sedlin_N"/>
    <property type="match status" value="1"/>
</dbReference>
<feature type="region of interest" description="Disordered" evidence="4">
    <location>
        <begin position="251"/>
        <end position="307"/>
    </location>
</feature>
<dbReference type="SUPFAM" id="SSF64356">
    <property type="entry name" value="SNARE-like"/>
    <property type="match status" value="1"/>
</dbReference>
<dbReference type="GO" id="GO:0000981">
    <property type="term" value="F:DNA-binding transcription factor activity, RNA polymerase II-specific"/>
    <property type="evidence" value="ECO:0007669"/>
    <property type="project" value="InterPro"/>
</dbReference>
<dbReference type="InterPro" id="IPR001138">
    <property type="entry name" value="Zn2Cys6_DnaBD"/>
</dbReference>
<dbReference type="InterPro" id="IPR018357">
    <property type="entry name" value="Hexapep_transf_CS"/>
</dbReference>
<feature type="compositionally biased region" description="Polar residues" evidence="4">
    <location>
        <begin position="37"/>
        <end position="60"/>
    </location>
</feature>
<dbReference type="GO" id="GO:0008270">
    <property type="term" value="F:zinc ion binding"/>
    <property type="evidence" value="ECO:0007669"/>
    <property type="project" value="InterPro"/>
</dbReference>
<keyword evidence="2" id="KW-0808">Transferase</keyword>
<evidence type="ECO:0000256" key="4">
    <source>
        <dbReference type="SAM" id="MobiDB-lite"/>
    </source>
</evidence>
<feature type="region of interest" description="Disordered" evidence="4">
    <location>
        <begin position="1"/>
        <end position="212"/>
    </location>
</feature>
<dbReference type="InterPro" id="IPR011004">
    <property type="entry name" value="Trimer_LpxA-like_sf"/>
</dbReference>
<feature type="region of interest" description="Disordered" evidence="4">
    <location>
        <begin position="321"/>
        <end position="361"/>
    </location>
</feature>
<dbReference type="Pfam" id="PF14602">
    <property type="entry name" value="Hexapep_2"/>
    <property type="match status" value="1"/>
</dbReference>
<evidence type="ECO:0000259" key="5">
    <source>
        <dbReference type="SMART" id="SM01266"/>
    </source>
</evidence>
<feature type="compositionally biased region" description="Polar residues" evidence="4">
    <location>
        <begin position="339"/>
        <end position="359"/>
    </location>
</feature>
<dbReference type="InterPro" id="IPR001451">
    <property type="entry name" value="Hexapep"/>
</dbReference>
<dbReference type="Pfam" id="PF00132">
    <property type="entry name" value="Hexapep"/>
    <property type="match status" value="1"/>
</dbReference>
<dbReference type="InterPro" id="IPR051159">
    <property type="entry name" value="Hexapeptide_acetyltransf"/>
</dbReference>
<feature type="region of interest" description="Disordered" evidence="4">
    <location>
        <begin position="223"/>
        <end position="242"/>
    </location>
</feature>
<protein>
    <recommendedName>
        <fullName evidence="5">Maltose/galactoside acetyltransferase domain-containing protein</fullName>
    </recommendedName>
</protein>
<feature type="compositionally biased region" description="Low complexity" evidence="4">
    <location>
        <begin position="61"/>
        <end position="71"/>
    </location>
</feature>
<dbReference type="InterPro" id="IPR036864">
    <property type="entry name" value="Zn2-C6_fun-type_DNA-bd_sf"/>
</dbReference>
<dbReference type="AlphaFoldDB" id="A0A9P8IC09"/>
<feature type="compositionally biased region" description="Basic and acidic residues" evidence="4">
    <location>
        <begin position="253"/>
        <end position="264"/>
    </location>
</feature>
<feature type="compositionally biased region" description="Polar residues" evidence="4">
    <location>
        <begin position="140"/>
        <end position="164"/>
    </location>
</feature>
<feature type="compositionally biased region" description="Polar residues" evidence="4">
    <location>
        <begin position="93"/>
        <end position="124"/>
    </location>
</feature>
<dbReference type="GO" id="GO:0008374">
    <property type="term" value="F:O-acyltransferase activity"/>
    <property type="evidence" value="ECO:0007669"/>
    <property type="project" value="TreeGrafter"/>
</dbReference>
<dbReference type="GO" id="GO:0016407">
    <property type="term" value="F:acetyltransferase activity"/>
    <property type="evidence" value="ECO:0007669"/>
    <property type="project" value="InterPro"/>
</dbReference>
<dbReference type="Gene3D" id="2.160.10.10">
    <property type="entry name" value="Hexapeptide repeat proteins"/>
    <property type="match status" value="1"/>
</dbReference>
<evidence type="ECO:0000313" key="6">
    <source>
        <dbReference type="EMBL" id="KAH0544698.1"/>
    </source>
</evidence>
<dbReference type="GO" id="GO:0006888">
    <property type="term" value="P:endoplasmic reticulum to Golgi vesicle-mediated transport"/>
    <property type="evidence" value="ECO:0007669"/>
    <property type="project" value="InterPro"/>
</dbReference>
<dbReference type="PANTHER" id="PTHR23416:SF76">
    <property type="entry name" value="ZN(II)2CYS6 TRANSCRIPTION FACTOR (EUROFUNG)"/>
    <property type="match status" value="1"/>
</dbReference>
<comment type="similarity">
    <text evidence="1">Belongs to the transferase hexapeptide repeat family.</text>
</comment>
<dbReference type="InterPro" id="IPR011012">
    <property type="entry name" value="Longin-like_dom_sf"/>
</dbReference>
<dbReference type="CDD" id="cd03357">
    <property type="entry name" value="LbH_MAT_GAT"/>
    <property type="match status" value="1"/>
</dbReference>
<dbReference type="PANTHER" id="PTHR23416">
    <property type="entry name" value="SIALIC ACID SYNTHASE-RELATED"/>
    <property type="match status" value="1"/>
</dbReference>
<dbReference type="CDD" id="cd00067">
    <property type="entry name" value="GAL4"/>
    <property type="match status" value="1"/>
</dbReference>
<dbReference type="OrthoDB" id="25818at2759"/>
<proteinExistence type="inferred from homology"/>
<gene>
    <name evidence="6" type="ORF">FGG08_001203</name>
</gene>
<dbReference type="EMBL" id="JAGHQL010000015">
    <property type="protein sequence ID" value="KAH0544698.1"/>
    <property type="molecule type" value="Genomic_DNA"/>
</dbReference>
<feature type="compositionally biased region" description="Basic and acidic residues" evidence="4">
    <location>
        <begin position="177"/>
        <end position="193"/>
    </location>
</feature>
<keyword evidence="7" id="KW-1185">Reference proteome</keyword>
<feature type="compositionally biased region" description="Low complexity" evidence="4">
    <location>
        <begin position="701"/>
        <end position="719"/>
    </location>
</feature>
<feature type="compositionally biased region" description="Polar residues" evidence="4">
    <location>
        <begin position="1"/>
        <end position="11"/>
    </location>
</feature>
<feature type="compositionally biased region" description="Polar residues" evidence="4">
    <location>
        <begin position="194"/>
        <end position="203"/>
    </location>
</feature>
<sequence length="833" mass="89872">MTSVQATHSGSNGVGFPEETASGESAPSRFTAVNGRGFSSTGQAVNGTTDARSPSETPSDQIQVVQAQAAARNHHRPEDKLAVATQREEMPRPSTNGERLQNRALGNQYPQALNSHGDNTITSPNKRKRSDSQDKLHVQPISTTYHTHTLPQSKKESPTMQTYRGQPDIDSGISPGDGHEGQLDPRKGHHDSTSPRQEQNAQRQYPHPEEGRENTIVVAPWYGQNGSRQPYEQAHTVTPTHSIHSDAQLAEALTRESQHLDDQSGRTGGSPDDGDSQETPQRSLDYGTDRTPQSSLPVDHKRRKRVFSNRTKTGCLTCRRRKKKCDEQKPEYGFGEPQTPVSYPQPTVYTGHPQPNQRLEPSPVAFRRAGSTSGQGGVSGRPILIDDERDAQMTTSPQHAAPPADKPGTTAAPAFMPGHLPKTDYNRVPPLHELPRPGEPSSATSVTTARPVVQTPQTASPRTPHQAQAQAQAQLALQHQALRRPKTEKEKMLAGELYYAYVPELVDERERCKAACWRFNNSTNPNLGVSRDERSRLFRAILQPKEIPSTLNIATPTSPVGSVGENVVVEAPFTCDYGYNISLGNDVCIGANCTIMDTCSVSIGARCILGPSVSIYSATLPIDPRRRKGSQGPSLGRGIIIEDDCWIGGGVTILPGLKIGRSSTIGAGAVVTRDVPRFVVVAGNPARNNPIHTTIFPSPDPQSTQTTTSPGTQSLTTQATPTPLTYSLLLSSTLDILTSRIALKTADQDLGLLQAVDERLAVYGYVTNTAVKFLVVVDVGGGAGVGVREGEVKGNPFYIPDERMKPGAGGIVSRRFGAEVTRIGKEWRGGVGG</sequence>
<dbReference type="InterPro" id="IPR006722">
    <property type="entry name" value="Sedlin"/>
</dbReference>
<accession>A0A9P8IC09</accession>